<comment type="caution">
    <text evidence="1">The sequence shown here is derived from an EMBL/GenBank/DDBJ whole genome shotgun (WGS) entry which is preliminary data.</text>
</comment>
<gene>
    <name evidence="1" type="ORF">JOF47_003599</name>
</gene>
<accession>A0ABS4XIK8</accession>
<dbReference type="RefSeq" id="WP_210000874.1">
    <property type="nucleotide sequence ID" value="NZ_BAAAJY010000001.1"/>
</dbReference>
<keyword evidence="2" id="KW-1185">Reference proteome</keyword>
<dbReference type="EMBL" id="JAGIOF010000001">
    <property type="protein sequence ID" value="MBP2388088.1"/>
    <property type="molecule type" value="Genomic_DNA"/>
</dbReference>
<sequence>MALRRGLGIVLAMAFCVMLGACSTGKALRVEVPSVGSSPSATATKQRTISPEEAEAWEKPFTPAQIRSLLLNTDLSGLRADGADPAEIHEYLSTCARCVIALPSHEAAGERFQVFSVSTAGDSYSFASFVVRNDAGTPRIVLAVGGSDIYLTSGSDGSLVAQEAIYEPQDPMCCPSGWSVRLFRYQDGRFIEGDTFESPVDYAEPEGEK</sequence>
<dbReference type="Proteomes" id="UP001296993">
    <property type="component" value="Unassembled WGS sequence"/>
</dbReference>
<proteinExistence type="predicted"/>
<evidence type="ECO:0000313" key="1">
    <source>
        <dbReference type="EMBL" id="MBP2388088.1"/>
    </source>
</evidence>
<protein>
    <recommendedName>
        <fullName evidence="3">Lipoprotein</fullName>
    </recommendedName>
</protein>
<dbReference type="PROSITE" id="PS51257">
    <property type="entry name" value="PROKAR_LIPOPROTEIN"/>
    <property type="match status" value="1"/>
</dbReference>
<reference evidence="1 2" key="1">
    <citation type="submission" date="2021-03" db="EMBL/GenBank/DDBJ databases">
        <title>Sequencing the genomes of 1000 actinobacteria strains.</title>
        <authorList>
            <person name="Klenk H.-P."/>
        </authorList>
    </citation>
    <scope>NUCLEOTIDE SEQUENCE [LARGE SCALE GENOMIC DNA]</scope>
    <source>
        <strain evidence="1 2">DSM 15797</strain>
    </source>
</reference>
<organism evidence="1 2">
    <name type="scientific">Paeniglutamicibacter kerguelensis</name>
    <dbReference type="NCBI Taxonomy" id="254788"/>
    <lineage>
        <taxon>Bacteria</taxon>
        <taxon>Bacillati</taxon>
        <taxon>Actinomycetota</taxon>
        <taxon>Actinomycetes</taxon>
        <taxon>Micrococcales</taxon>
        <taxon>Micrococcaceae</taxon>
        <taxon>Paeniglutamicibacter</taxon>
    </lineage>
</organism>
<evidence type="ECO:0008006" key="3">
    <source>
        <dbReference type="Google" id="ProtNLM"/>
    </source>
</evidence>
<name>A0ABS4XIK8_9MICC</name>
<evidence type="ECO:0000313" key="2">
    <source>
        <dbReference type="Proteomes" id="UP001296993"/>
    </source>
</evidence>